<feature type="compositionally biased region" description="Basic and acidic residues" evidence="1">
    <location>
        <begin position="1"/>
        <end position="19"/>
    </location>
</feature>
<dbReference type="EMBL" id="NIDE01000017">
    <property type="protein sequence ID" value="OWK35789.1"/>
    <property type="molecule type" value="Genomic_DNA"/>
</dbReference>
<protein>
    <submittedName>
        <fullName evidence="2">Uncharacterized protein</fullName>
    </submittedName>
</protein>
<evidence type="ECO:0000313" key="2">
    <source>
        <dbReference type="EMBL" id="OWK35789.1"/>
    </source>
</evidence>
<dbReference type="AlphaFoldDB" id="A0A225DF59"/>
<organism evidence="2 3">
    <name type="scientific">Fimbriiglobus ruber</name>
    <dbReference type="NCBI Taxonomy" id="1908690"/>
    <lineage>
        <taxon>Bacteria</taxon>
        <taxon>Pseudomonadati</taxon>
        <taxon>Planctomycetota</taxon>
        <taxon>Planctomycetia</taxon>
        <taxon>Gemmatales</taxon>
        <taxon>Gemmataceae</taxon>
        <taxon>Fimbriiglobus</taxon>
    </lineage>
</organism>
<reference evidence="3" key="1">
    <citation type="submission" date="2017-06" db="EMBL/GenBank/DDBJ databases">
        <title>Genome analysis of Fimbriiglobus ruber SP5, the first member of the order Planctomycetales with confirmed chitinolytic capability.</title>
        <authorList>
            <person name="Ravin N.V."/>
            <person name="Rakitin A.L."/>
            <person name="Ivanova A.A."/>
            <person name="Beletsky A.V."/>
            <person name="Kulichevskaya I.S."/>
            <person name="Mardanov A.V."/>
            <person name="Dedysh S.N."/>
        </authorList>
    </citation>
    <scope>NUCLEOTIDE SEQUENCE [LARGE SCALE GENOMIC DNA]</scope>
    <source>
        <strain evidence="3">SP5</strain>
    </source>
</reference>
<keyword evidence="3" id="KW-1185">Reference proteome</keyword>
<gene>
    <name evidence="2" type="ORF">FRUB_08352</name>
</gene>
<proteinExistence type="predicted"/>
<accession>A0A225DF59</accession>
<evidence type="ECO:0000313" key="3">
    <source>
        <dbReference type="Proteomes" id="UP000214646"/>
    </source>
</evidence>
<feature type="region of interest" description="Disordered" evidence="1">
    <location>
        <begin position="1"/>
        <end position="48"/>
    </location>
</feature>
<name>A0A225DF59_9BACT</name>
<evidence type="ECO:0000256" key="1">
    <source>
        <dbReference type="SAM" id="MobiDB-lite"/>
    </source>
</evidence>
<feature type="compositionally biased region" description="Basic and acidic residues" evidence="1">
    <location>
        <begin position="29"/>
        <end position="48"/>
    </location>
</feature>
<dbReference type="Proteomes" id="UP000214646">
    <property type="component" value="Unassembled WGS sequence"/>
</dbReference>
<sequence>MQRDAAEDGEQHGDIERRLFRTPAAQYHEQGEQPKGRVDKEIDAEHSA</sequence>
<comment type="caution">
    <text evidence="2">The sequence shown here is derived from an EMBL/GenBank/DDBJ whole genome shotgun (WGS) entry which is preliminary data.</text>
</comment>